<sequence>MDVAGAGLSLSLLAGRDFVQAQDVSASVDGGVLRVSAVRDATVESMIAGTGVVWLQAVDVVDGDAAGDTESDVQAYALVLAASGGTGSGDNALETTIDVLAGSGAAAGIFVTETDALSFDEVDFSVLGVLENGTAALSGPFSDAGLRGDDIVVRTVAGNLSSEAVGTVSATGNLRLATASGYDITLAGAITNDGGSTTIDSGGELALDASITASATGETIELVAAPGIVQAQGTAVTSADGAIVLRATEDITTEALDAGTASVRIEGASVLDGDAAGDAEVDIAAGGLLIAATGSVAATGAALETSVSRITAMAEGDIFVTETDGVEVGQVDVTVRSVGEDGTATAVVLDNQSVLQGATIVLRARTGRSTSWRAAPCRRRATCCWRPAAPTATCRCSPT</sequence>
<reference evidence="1 2" key="2">
    <citation type="submission" date="2020-05" db="EMBL/GenBank/DDBJ databases">
        <authorList>
            <person name="Khan S.A."/>
            <person name="Jeon C.O."/>
            <person name="Chun B.H."/>
        </authorList>
    </citation>
    <scope>NUCLEOTIDE SEQUENCE [LARGE SCALE GENOMIC DNA]</scope>
    <source>
        <strain evidence="1 2">H242</strain>
    </source>
</reference>
<accession>A0ABX6P5F4</accession>
<dbReference type="EMBL" id="CP053418">
    <property type="protein sequence ID" value="QJW84605.1"/>
    <property type="molecule type" value="Genomic_DNA"/>
</dbReference>
<evidence type="ECO:0000313" key="2">
    <source>
        <dbReference type="Proteomes" id="UP000500826"/>
    </source>
</evidence>
<organism evidence="1 2">
    <name type="scientific">Ramlibacter terrae</name>
    <dbReference type="NCBI Taxonomy" id="2732511"/>
    <lineage>
        <taxon>Bacteria</taxon>
        <taxon>Pseudomonadati</taxon>
        <taxon>Pseudomonadota</taxon>
        <taxon>Betaproteobacteria</taxon>
        <taxon>Burkholderiales</taxon>
        <taxon>Comamonadaceae</taxon>
        <taxon>Ramlibacter</taxon>
    </lineage>
</organism>
<name>A0ABX6P5F4_9BURK</name>
<keyword evidence="2" id="KW-1185">Reference proteome</keyword>
<reference evidence="1 2" key="1">
    <citation type="submission" date="2020-05" db="EMBL/GenBank/DDBJ databases">
        <title>Ramlibacter rhizophilus sp. nov., isolated from rhizosphere soil of national flower Mugunghwa from South Korea.</title>
        <authorList>
            <person name="Zheng-Fei Y."/>
            <person name="Huan T."/>
        </authorList>
    </citation>
    <scope>NUCLEOTIDE SEQUENCE [LARGE SCALE GENOMIC DNA]</scope>
    <source>
        <strain evidence="1 2">H242</strain>
    </source>
</reference>
<dbReference type="Proteomes" id="UP000500826">
    <property type="component" value="Chromosome"/>
</dbReference>
<gene>
    <name evidence="1" type="ORF">HK414_15790</name>
</gene>
<proteinExistence type="predicted"/>
<protein>
    <submittedName>
        <fullName evidence="1">Uncharacterized protein</fullName>
    </submittedName>
</protein>
<evidence type="ECO:0000313" key="1">
    <source>
        <dbReference type="EMBL" id="QJW84605.1"/>
    </source>
</evidence>